<name>A0A2Z5GBD5_9BACT</name>
<keyword evidence="2" id="KW-1185">Reference proteome</keyword>
<geneLocation type="plasmid" evidence="2">
    <name>pacpol1</name>
</geneLocation>
<protein>
    <submittedName>
        <fullName evidence="1">Uncharacterized protein</fullName>
    </submittedName>
</protein>
<reference evidence="1 2" key="1">
    <citation type="journal article" date="2018" name="Front. Microbiol.">
        <title>Hydrolytic Capabilities as a Key to Environmental Success: Chitinolytic and Cellulolytic Acidobacteria From Acidic Sub-arctic Soils and Boreal Peatlands.</title>
        <authorList>
            <person name="Belova S.E."/>
            <person name="Ravin N.V."/>
            <person name="Pankratov T.A."/>
            <person name="Rakitin A.L."/>
            <person name="Ivanova A.A."/>
            <person name="Beletsky A.V."/>
            <person name="Mardanov A.V."/>
            <person name="Sinninghe Damste J.S."/>
            <person name="Dedysh S.N."/>
        </authorList>
    </citation>
    <scope>NUCLEOTIDE SEQUENCE [LARGE SCALE GENOMIC DNA]</scope>
    <source>
        <strain evidence="1 2">SBC82</strain>
        <plasmid evidence="2">pacpol1</plasmid>
    </source>
</reference>
<keyword evidence="1" id="KW-0614">Plasmid</keyword>
<dbReference type="EMBL" id="CP030841">
    <property type="protein sequence ID" value="AXC15956.1"/>
    <property type="molecule type" value="Genomic_DNA"/>
</dbReference>
<gene>
    <name evidence="1" type="ORF">ACPOL_6746</name>
</gene>
<dbReference type="AlphaFoldDB" id="A0A2Z5GBD5"/>
<organism evidence="1 2">
    <name type="scientific">Acidisarcina polymorpha</name>
    <dbReference type="NCBI Taxonomy" id="2211140"/>
    <lineage>
        <taxon>Bacteria</taxon>
        <taxon>Pseudomonadati</taxon>
        <taxon>Acidobacteriota</taxon>
        <taxon>Terriglobia</taxon>
        <taxon>Terriglobales</taxon>
        <taxon>Acidobacteriaceae</taxon>
        <taxon>Acidisarcina</taxon>
    </lineage>
</organism>
<dbReference type="KEGG" id="abas:ACPOL_6746"/>
<proteinExistence type="predicted"/>
<evidence type="ECO:0000313" key="2">
    <source>
        <dbReference type="Proteomes" id="UP000253606"/>
    </source>
</evidence>
<dbReference type="Proteomes" id="UP000253606">
    <property type="component" value="Plasmid pACPOL1"/>
</dbReference>
<sequence>MRYSHFVPKNALTLVQRQTPKLFKHLIKSRLLTEGERADG</sequence>
<accession>A0A2Z5GBD5</accession>
<evidence type="ECO:0000313" key="1">
    <source>
        <dbReference type="EMBL" id="AXC15956.1"/>
    </source>
</evidence>